<dbReference type="Pfam" id="PF00320">
    <property type="entry name" value="GATA"/>
    <property type="match status" value="2"/>
</dbReference>
<dbReference type="CDD" id="cd00202">
    <property type="entry name" value="ZnF_GATA"/>
    <property type="match status" value="1"/>
</dbReference>
<dbReference type="SUPFAM" id="SSF57716">
    <property type="entry name" value="Glucocorticoid receptor-like (DNA-binding domain)"/>
    <property type="match status" value="2"/>
</dbReference>
<keyword evidence="3" id="KW-0677">Repeat</keyword>
<reference evidence="14" key="3">
    <citation type="submission" date="2025-09" db="UniProtKB">
        <authorList>
            <consortium name="Ensembl"/>
        </authorList>
    </citation>
    <scope>IDENTIFICATION</scope>
</reference>
<dbReference type="PRINTS" id="PR00619">
    <property type="entry name" value="GATAZNFINGER"/>
</dbReference>
<feature type="compositionally biased region" description="Polar residues" evidence="12">
    <location>
        <begin position="124"/>
        <end position="134"/>
    </location>
</feature>
<evidence type="ECO:0000313" key="14">
    <source>
        <dbReference type="Ensembl" id="ENSLACP00000010139.1"/>
    </source>
</evidence>
<reference evidence="14" key="2">
    <citation type="submission" date="2025-08" db="UniProtKB">
        <authorList>
            <consortium name="Ensembl"/>
        </authorList>
    </citation>
    <scope>IDENTIFICATION</scope>
</reference>
<dbReference type="InterPro" id="IPR039355">
    <property type="entry name" value="Transcription_factor_GATA"/>
</dbReference>
<dbReference type="GO" id="GO:0045944">
    <property type="term" value="P:positive regulation of transcription by RNA polymerase II"/>
    <property type="evidence" value="ECO:0007669"/>
    <property type="project" value="TreeGrafter"/>
</dbReference>
<evidence type="ECO:0000256" key="12">
    <source>
        <dbReference type="SAM" id="MobiDB-lite"/>
    </source>
</evidence>
<dbReference type="eggNOG" id="KOG1601">
    <property type="taxonomic scope" value="Eukaryota"/>
</dbReference>
<evidence type="ECO:0000256" key="10">
    <source>
        <dbReference type="ARBA" id="ARBA00023242"/>
    </source>
</evidence>
<dbReference type="PANTHER" id="PTHR10071:SF281">
    <property type="entry name" value="BOX A-BINDING FACTOR-RELATED"/>
    <property type="match status" value="1"/>
</dbReference>
<dbReference type="EMBL" id="AFYH01197099">
    <property type="status" value="NOT_ANNOTATED_CDS"/>
    <property type="molecule type" value="Genomic_DNA"/>
</dbReference>
<dbReference type="GO" id="GO:0000122">
    <property type="term" value="P:negative regulation of transcription by RNA polymerase II"/>
    <property type="evidence" value="ECO:0007669"/>
    <property type="project" value="TreeGrafter"/>
</dbReference>
<evidence type="ECO:0000256" key="7">
    <source>
        <dbReference type="ARBA" id="ARBA00023125"/>
    </source>
</evidence>
<evidence type="ECO:0000256" key="8">
    <source>
        <dbReference type="ARBA" id="ARBA00023159"/>
    </source>
</evidence>
<evidence type="ECO:0000256" key="11">
    <source>
        <dbReference type="PIRSR" id="PIRSR003027-1"/>
    </source>
</evidence>
<dbReference type="PANTHER" id="PTHR10071">
    <property type="entry name" value="TRANSCRIPTION FACTOR GATA FAMILY MEMBER"/>
    <property type="match status" value="1"/>
</dbReference>
<evidence type="ECO:0000256" key="9">
    <source>
        <dbReference type="ARBA" id="ARBA00023163"/>
    </source>
</evidence>
<dbReference type="EMBL" id="AFYH01197096">
    <property type="status" value="NOT_ANNOTATED_CDS"/>
    <property type="molecule type" value="Genomic_DNA"/>
</dbReference>
<proteinExistence type="predicted"/>
<feature type="compositionally biased region" description="Basic and acidic residues" evidence="12">
    <location>
        <begin position="165"/>
        <end position="176"/>
    </location>
</feature>
<feature type="region of interest" description="Disordered" evidence="12">
    <location>
        <begin position="155"/>
        <end position="176"/>
    </location>
</feature>
<feature type="region of interest" description="Disordered" evidence="12">
    <location>
        <begin position="47"/>
        <end position="70"/>
    </location>
</feature>
<evidence type="ECO:0000256" key="6">
    <source>
        <dbReference type="ARBA" id="ARBA00023015"/>
    </source>
</evidence>
<dbReference type="GO" id="GO:0045165">
    <property type="term" value="P:cell fate commitment"/>
    <property type="evidence" value="ECO:0007669"/>
    <property type="project" value="TreeGrafter"/>
</dbReference>
<dbReference type="GO" id="GO:0000981">
    <property type="term" value="F:DNA-binding transcription factor activity, RNA polymerase II-specific"/>
    <property type="evidence" value="ECO:0007669"/>
    <property type="project" value="InterPro"/>
</dbReference>
<dbReference type="GO" id="GO:0005634">
    <property type="term" value="C:nucleus"/>
    <property type="evidence" value="ECO:0007669"/>
    <property type="project" value="UniProtKB-SubCell"/>
</dbReference>
<feature type="region of interest" description="Disordered" evidence="12">
    <location>
        <begin position="124"/>
        <end position="143"/>
    </location>
</feature>
<dbReference type="EMBL" id="AFYH01197094">
    <property type="status" value="NOT_ANNOTATED_CDS"/>
    <property type="molecule type" value="Genomic_DNA"/>
</dbReference>
<protein>
    <submittedName>
        <fullName evidence="14">GATA binding protein 1b</fullName>
    </submittedName>
</protein>
<dbReference type="EMBL" id="AFYH01197095">
    <property type="status" value="NOT_ANNOTATED_CDS"/>
    <property type="molecule type" value="Genomic_DNA"/>
</dbReference>
<comment type="subcellular location">
    <subcellularLocation>
        <location evidence="1">Nucleus</location>
    </subcellularLocation>
</comment>
<keyword evidence="5 11" id="KW-0862">Zinc</keyword>
<dbReference type="FunFam" id="3.30.50.10:FF:000032">
    <property type="entry name" value="Transcription factor GATA-3"/>
    <property type="match status" value="1"/>
</dbReference>
<feature type="zinc finger region" description="GATA-type 2" evidence="11">
    <location>
        <begin position="300"/>
        <end position="324"/>
    </location>
</feature>
<dbReference type="EMBL" id="AFYH01197097">
    <property type="status" value="NOT_ANNOTATED_CDS"/>
    <property type="molecule type" value="Genomic_DNA"/>
</dbReference>
<dbReference type="InterPro" id="IPR000679">
    <property type="entry name" value="Znf_GATA"/>
</dbReference>
<keyword evidence="8" id="KW-0010">Activator</keyword>
<dbReference type="AlphaFoldDB" id="H3AKG8"/>
<keyword evidence="6" id="KW-0805">Transcription regulation</keyword>
<keyword evidence="10" id="KW-0539">Nucleus</keyword>
<name>H3AKG8_LATCH</name>
<keyword evidence="7" id="KW-0238">DNA-binding</keyword>
<dbReference type="SMART" id="SM00401">
    <property type="entry name" value="ZnF_GATA"/>
    <property type="match status" value="2"/>
</dbReference>
<dbReference type="PIRSF" id="PIRSF003027">
    <property type="entry name" value="TF_GATA-1/2/3"/>
    <property type="match status" value="1"/>
</dbReference>
<dbReference type="OMA" id="YSKTGLY"/>
<reference evidence="15" key="1">
    <citation type="submission" date="2011-08" db="EMBL/GenBank/DDBJ databases">
        <title>The draft genome of Latimeria chalumnae.</title>
        <authorList>
            <person name="Di Palma F."/>
            <person name="Alfoldi J."/>
            <person name="Johnson J."/>
            <person name="Berlin A."/>
            <person name="Gnerre S."/>
            <person name="Jaffe D."/>
            <person name="MacCallum I."/>
            <person name="Young S."/>
            <person name="Walker B.J."/>
            <person name="Lander E."/>
            <person name="Lindblad-Toh K."/>
        </authorList>
    </citation>
    <scope>NUCLEOTIDE SEQUENCE [LARGE SCALE GENOMIC DNA]</scope>
    <source>
        <strain evidence="15">Wild caught</strain>
    </source>
</reference>
<feature type="compositionally biased region" description="Polar residues" evidence="12">
    <location>
        <begin position="47"/>
        <end position="64"/>
    </location>
</feature>
<dbReference type="Proteomes" id="UP000008672">
    <property type="component" value="Unassembled WGS sequence"/>
</dbReference>
<dbReference type="FunFam" id="3.30.50.10:FF:000001">
    <property type="entry name" value="GATA transcription factor (GATAd)"/>
    <property type="match status" value="1"/>
</dbReference>
<gene>
    <name evidence="14" type="primary">GATA1B</name>
</gene>
<keyword evidence="15" id="KW-1185">Reference proteome</keyword>
<dbReference type="EMBL" id="AFYH01197098">
    <property type="status" value="NOT_ANNOTATED_CDS"/>
    <property type="molecule type" value="Genomic_DNA"/>
</dbReference>
<evidence type="ECO:0000256" key="4">
    <source>
        <dbReference type="ARBA" id="ARBA00022771"/>
    </source>
</evidence>
<dbReference type="InterPro" id="IPR013088">
    <property type="entry name" value="Znf_NHR/GATA"/>
</dbReference>
<feature type="zinc finger region" description="GATA-type 1" evidence="11">
    <location>
        <begin position="246"/>
        <end position="270"/>
    </location>
</feature>
<dbReference type="GO" id="GO:0000978">
    <property type="term" value="F:RNA polymerase II cis-regulatory region sequence-specific DNA binding"/>
    <property type="evidence" value="ECO:0007669"/>
    <property type="project" value="TreeGrafter"/>
</dbReference>
<keyword evidence="4 11" id="KW-0863">Zinc-finger</keyword>
<dbReference type="GO" id="GO:0008270">
    <property type="term" value="F:zinc ion binding"/>
    <property type="evidence" value="ECO:0007669"/>
    <property type="project" value="UniProtKB-KW"/>
</dbReference>
<evidence type="ECO:0000256" key="1">
    <source>
        <dbReference type="ARBA" id="ARBA00004123"/>
    </source>
</evidence>
<sequence>MDETPEQTRWLHPVLCGQDHFSDSSYLQPAEEPDMFYHAATDGDNSSLSPYYQGTTHSRTSGSYRPSPGKQRDVSVCQVYPFLNNLQWKENGYSISHPYNSSWPVGSYSKASFHPANHSTLSLYSSPSTNSQLVATSTPSSSASPLFGLPLALPKDASPDPLPAADKDSPKFSETLKTERASPGCSALLPLNNATPGSLIHHPYMGSPQDYSGGFLPSSGGFIPQGFSPKLRNKMQLSPCVETRECVNCGATATPLWRRDGTGHYLCNACGLYHKMNGQNRPLIRPKKRLGGGRRAGTQCTNCHTTTTTLWRRNANGEPVCNACGLYFKLHNVNRPLTMKKEGIQTRNRKVSSKSKKNKKVPDVYVEGPKVLAEDQSYSFGSMMLPSHMGSMGHMMSFAHSPHLLAAPTPLHPQTSLGYSHHASNGILSALG</sequence>
<dbReference type="InParanoid" id="H3AKG8"/>
<evidence type="ECO:0000313" key="15">
    <source>
        <dbReference type="Proteomes" id="UP000008672"/>
    </source>
</evidence>
<accession>H3AKG8</accession>
<keyword evidence="9" id="KW-0804">Transcription</keyword>
<evidence type="ECO:0000256" key="2">
    <source>
        <dbReference type="ARBA" id="ARBA00022723"/>
    </source>
</evidence>
<dbReference type="Gene3D" id="3.30.50.10">
    <property type="entry name" value="Erythroid Transcription Factor GATA-1, subunit A"/>
    <property type="match status" value="2"/>
</dbReference>
<dbReference type="PROSITE" id="PS00344">
    <property type="entry name" value="GATA_ZN_FINGER_1"/>
    <property type="match status" value="2"/>
</dbReference>
<dbReference type="PROSITE" id="PS50114">
    <property type="entry name" value="GATA_ZN_FINGER_2"/>
    <property type="match status" value="2"/>
</dbReference>
<dbReference type="STRING" id="7897.ENSLACP00000010139"/>
<evidence type="ECO:0000256" key="5">
    <source>
        <dbReference type="ARBA" id="ARBA00022833"/>
    </source>
</evidence>
<feature type="domain" description="GATA-type" evidence="13">
    <location>
        <begin position="240"/>
        <end position="294"/>
    </location>
</feature>
<evidence type="ECO:0000259" key="13">
    <source>
        <dbReference type="PROSITE" id="PS50114"/>
    </source>
</evidence>
<dbReference type="InterPro" id="IPR016374">
    <property type="entry name" value="TF_GATA-2/3"/>
</dbReference>
<dbReference type="Ensembl" id="ENSLACT00000010216.1">
    <property type="protein sequence ID" value="ENSLACP00000010139.1"/>
    <property type="gene ID" value="ENSLACG00000008938.1"/>
</dbReference>
<dbReference type="GeneTree" id="ENSGT00940000156315"/>
<organism evidence="14 15">
    <name type="scientific">Latimeria chalumnae</name>
    <name type="common">Coelacanth</name>
    <dbReference type="NCBI Taxonomy" id="7897"/>
    <lineage>
        <taxon>Eukaryota</taxon>
        <taxon>Metazoa</taxon>
        <taxon>Chordata</taxon>
        <taxon>Craniata</taxon>
        <taxon>Vertebrata</taxon>
        <taxon>Euteleostomi</taxon>
        <taxon>Coelacanthiformes</taxon>
        <taxon>Coelacanthidae</taxon>
        <taxon>Latimeria</taxon>
    </lineage>
</organism>
<evidence type="ECO:0000256" key="3">
    <source>
        <dbReference type="ARBA" id="ARBA00022737"/>
    </source>
</evidence>
<keyword evidence="2 11" id="KW-0479">Metal-binding</keyword>
<feature type="domain" description="GATA-type" evidence="13">
    <location>
        <begin position="294"/>
        <end position="347"/>
    </location>
</feature>